<evidence type="ECO:0000256" key="2">
    <source>
        <dbReference type="PROSITE-ProRule" id="PRU00196"/>
    </source>
</evidence>
<evidence type="ECO:0000256" key="1">
    <source>
        <dbReference type="ARBA" id="ARBA00023157"/>
    </source>
</evidence>
<dbReference type="Gene3D" id="2.170.130.20">
    <property type="entry name" value="LCCL-like domain"/>
    <property type="match status" value="3"/>
</dbReference>
<dbReference type="SUPFAM" id="SSF49899">
    <property type="entry name" value="Concanavalin A-like lectins/glucanases"/>
    <property type="match status" value="1"/>
</dbReference>
<dbReference type="SUPFAM" id="SSF56487">
    <property type="entry name" value="SRCR-like"/>
    <property type="match status" value="2"/>
</dbReference>
<feature type="signal peptide" evidence="4">
    <location>
        <begin position="1"/>
        <end position="20"/>
    </location>
</feature>
<dbReference type="InterPro" id="IPR036772">
    <property type="entry name" value="SRCR-like_dom_sf"/>
</dbReference>
<protein>
    <recommendedName>
        <fullName evidence="10">LCCL domain-containing protein</fullName>
    </recommendedName>
</protein>
<dbReference type="InterPro" id="IPR001024">
    <property type="entry name" value="PLAT/LH2_dom"/>
</dbReference>
<dbReference type="InterPro" id="IPR017229">
    <property type="entry name" value="Scavenger_rcpt_PxSR"/>
</dbReference>
<evidence type="ECO:0000313" key="9">
    <source>
        <dbReference type="Proteomes" id="UP000694416"/>
    </source>
</evidence>
<feature type="domain" description="SRCR" evidence="6">
    <location>
        <begin position="397"/>
        <end position="509"/>
    </location>
</feature>
<feature type="region of interest" description="Disordered" evidence="3">
    <location>
        <begin position="1016"/>
        <end position="1035"/>
    </location>
</feature>
<reference evidence="8" key="2">
    <citation type="submission" date="2025-09" db="UniProtKB">
        <authorList>
            <consortium name="Ensembl"/>
        </authorList>
    </citation>
    <scope>IDENTIFICATION</scope>
</reference>
<organism evidence="8 9">
    <name type="scientific">Piliocolobus tephrosceles</name>
    <name type="common">Ugandan red Colobus</name>
    <dbReference type="NCBI Taxonomy" id="591936"/>
    <lineage>
        <taxon>Eukaryota</taxon>
        <taxon>Metazoa</taxon>
        <taxon>Chordata</taxon>
        <taxon>Craniata</taxon>
        <taxon>Vertebrata</taxon>
        <taxon>Euteleostomi</taxon>
        <taxon>Mammalia</taxon>
        <taxon>Eutheria</taxon>
        <taxon>Euarchontoglires</taxon>
        <taxon>Primates</taxon>
        <taxon>Haplorrhini</taxon>
        <taxon>Catarrhini</taxon>
        <taxon>Cercopithecidae</taxon>
        <taxon>Colobinae</taxon>
        <taxon>Piliocolobus</taxon>
    </lineage>
</organism>
<feature type="domain" description="SRCR" evidence="6">
    <location>
        <begin position="522"/>
        <end position="636"/>
    </location>
</feature>
<dbReference type="PROSITE" id="PS50287">
    <property type="entry name" value="SRCR_2"/>
    <property type="match status" value="2"/>
</dbReference>
<feature type="chain" id="PRO_5034931239" description="LCCL domain-containing protein" evidence="4">
    <location>
        <begin position="21"/>
        <end position="1161"/>
    </location>
</feature>
<dbReference type="SUPFAM" id="SSF49723">
    <property type="entry name" value="Lipase/lipooxygenase domain (PLAT/LH2 domain)"/>
    <property type="match status" value="1"/>
</dbReference>
<evidence type="ECO:0000256" key="3">
    <source>
        <dbReference type="SAM" id="MobiDB-lite"/>
    </source>
</evidence>
<dbReference type="PANTHER" id="PTHR48071:SF18">
    <property type="entry name" value="DELETED IN MALIGNANT BRAIN TUMORS 1 PROTEIN-RELATED"/>
    <property type="match status" value="1"/>
</dbReference>
<dbReference type="Gene3D" id="2.60.120.200">
    <property type="match status" value="1"/>
</dbReference>
<proteinExistence type="predicted"/>
<dbReference type="Pfam" id="PF01477">
    <property type="entry name" value="PLAT"/>
    <property type="match status" value="1"/>
</dbReference>
<dbReference type="Pfam" id="PF13385">
    <property type="entry name" value="Laminin_G_3"/>
    <property type="match status" value="1"/>
</dbReference>
<dbReference type="PROSITE" id="PS50820">
    <property type="entry name" value="LCCL"/>
    <property type="match status" value="3"/>
</dbReference>
<dbReference type="Ensembl" id="ENSPTET00000057079.1">
    <property type="protein sequence ID" value="ENSPTEP00000042802.1"/>
    <property type="gene ID" value="ENSPTEG00000039062.1"/>
</dbReference>
<dbReference type="Pfam" id="PF03815">
    <property type="entry name" value="LCCL"/>
    <property type="match status" value="3"/>
</dbReference>
<evidence type="ECO:0000313" key="8">
    <source>
        <dbReference type="Ensembl" id="ENSPTEP00000042802.1"/>
    </source>
</evidence>
<dbReference type="SMART" id="SM00202">
    <property type="entry name" value="SR"/>
    <property type="match status" value="2"/>
</dbReference>
<keyword evidence="4" id="KW-0732">Signal</keyword>
<dbReference type="InterPro" id="IPR001190">
    <property type="entry name" value="SRCR"/>
</dbReference>
<feature type="compositionally biased region" description="Low complexity" evidence="3">
    <location>
        <begin position="1020"/>
        <end position="1031"/>
    </location>
</feature>
<evidence type="ECO:0008006" key="10">
    <source>
        <dbReference type="Google" id="ProtNLM"/>
    </source>
</evidence>
<feature type="domain" description="LCCL" evidence="7">
    <location>
        <begin position="1091"/>
        <end position="1135"/>
    </location>
</feature>
<sequence length="1161" mass="129816">MLCAKRILKLLFLFFLKAESKEWCKAKFEYGMPDYAECLSDGGDNITKYMIETIPIVSKGVNLYSNVSIVLSNKYGMKTKEIVISNKTEGPLNKIFSMRTDIGYPEFVHVKLNSPNTKWRCKKIIIWKDYKYWIFDCVGALNDNVSEATYFLSGNKLYTAYVKTGNDIEAGTTGTIEIILLGKNKRSNTKILHEGFTSGKLTKIVFQASDVGPLEDIILSNEITNDPWYCDFVKIKSDNKMYLFNVKSWLGSPYEKNIKINIKSNSVDESVKDIDCHVRGNDLIDTNNLPNLLENKIQIFKIRCPQNCQNTEFGSIEGSGVHPSSTSICASAIYDGTLSPSGGELIVTVGNDIKNYYVYEEKYNELKTIEFNTKADETNFLFYTYQLDSIDNIKSNVRIVDTFGKLSSLGRLEIRINNKWGSICKKGMNFTFSDDSAKRACKDLGFPSGIIIKENCGDINGQNYCAGHKYPFNGAGILCSGNEQSLFQCNMDSASNCIDHHDDVIIQCLQYSSSEVNKDGSIRLVDVTGSPSTNGIGRLQIYHNNVFGSICSEGWIKENEIIACKELGYNGIKQGGLSHKVCNNILGDNLCGPDTEHINAVNLTCTGNETSLKKCKYETHDDIYCSHDEDVVIGCAGSDGDASGFDNTTTGMTKNLLKLEKKPIHPKIELTCTDKILSKADLVNANVGSIFIVSCPENCDEDIGTVKGTFLYTYDSNICKAAIHTGALHNNVADDIVIIISHKMNKFIGTKRNNIESHTFNGISKTFAISIPTLYLLKEERKSNPKTQDELEESKNLKKESEFSYSNIFNKKNQTAVNTSMYVQPTFQWIAPLGFTGFNGEEKDYINCTNLPNEKYIKNLSNFTFIIYFTLSGGDYKWRTLLSHSLCEGISISIDEDNELIIEQNCNPNIIKSKFKPQIGIPYHIAVVFNKPSKIISLYINSKKAVLEKGKYNFTLNGDLIIGRSNDTSTDYFIGNIHLVEVYKFILSEEEIKESFNSAISLEYVDINNKGMGSFSSSHTTTGNNTINKNSKSNKKNIRKTVDGRECITSCKSKSVLNKNLLINTEEINLKCEHDLLSHHFNGKIGSEFLVRCVDNCIKSKYIIKGENNLYTPDSSICKAAIHAGVYIPNKQPGAQTNNDTFIIKIVQGLIEYKSARGHFG</sequence>
<dbReference type="PROSITE" id="PS50095">
    <property type="entry name" value="PLAT"/>
    <property type="match status" value="1"/>
</dbReference>
<dbReference type="InterPro" id="IPR004043">
    <property type="entry name" value="LCCL"/>
</dbReference>
<feature type="domain" description="PLAT" evidence="5">
    <location>
        <begin position="156"/>
        <end position="264"/>
    </location>
</feature>
<evidence type="ECO:0000259" key="7">
    <source>
        <dbReference type="PROSITE" id="PS50820"/>
    </source>
</evidence>
<feature type="domain" description="LCCL" evidence="7">
    <location>
        <begin position="693"/>
        <end position="767"/>
    </location>
</feature>
<dbReference type="Proteomes" id="UP000694416">
    <property type="component" value="Unplaced"/>
</dbReference>
<dbReference type="InterPro" id="IPR036609">
    <property type="entry name" value="LCCL_sf"/>
</dbReference>
<dbReference type="Gene3D" id="3.10.250.10">
    <property type="entry name" value="SRCR-like domain"/>
    <property type="match status" value="2"/>
</dbReference>
<dbReference type="GO" id="GO:0016020">
    <property type="term" value="C:membrane"/>
    <property type="evidence" value="ECO:0007669"/>
    <property type="project" value="InterPro"/>
</dbReference>
<dbReference type="InterPro" id="IPR036392">
    <property type="entry name" value="PLAT/LH2_dom_sf"/>
</dbReference>
<keyword evidence="9" id="KW-1185">Reference proteome</keyword>
<reference evidence="8" key="1">
    <citation type="submission" date="2025-08" db="UniProtKB">
        <authorList>
            <consortium name="Ensembl"/>
        </authorList>
    </citation>
    <scope>IDENTIFICATION</scope>
</reference>
<keyword evidence="1 2" id="KW-1015">Disulfide bond</keyword>
<feature type="disulfide bond" evidence="2">
    <location>
        <begin position="479"/>
        <end position="489"/>
    </location>
</feature>
<dbReference type="PANTHER" id="PTHR48071">
    <property type="entry name" value="SRCR DOMAIN-CONTAINING PROTEIN"/>
    <property type="match status" value="1"/>
</dbReference>
<dbReference type="AlphaFoldDB" id="A0A8C9M1C8"/>
<dbReference type="PIRSF" id="PIRSF037512">
    <property type="entry name" value="PxSR"/>
    <property type="match status" value="1"/>
</dbReference>
<accession>A0A8C9M1C8</accession>
<evidence type="ECO:0000259" key="5">
    <source>
        <dbReference type="PROSITE" id="PS50095"/>
    </source>
</evidence>
<dbReference type="SUPFAM" id="SSF69848">
    <property type="entry name" value="LCCL domain"/>
    <property type="match status" value="3"/>
</dbReference>
<dbReference type="Gene3D" id="2.60.60.20">
    <property type="entry name" value="PLAT/LH2 domain"/>
    <property type="match status" value="1"/>
</dbReference>
<evidence type="ECO:0000256" key="4">
    <source>
        <dbReference type="SAM" id="SignalP"/>
    </source>
</evidence>
<dbReference type="Pfam" id="PF00530">
    <property type="entry name" value="SRCR"/>
    <property type="match status" value="2"/>
</dbReference>
<dbReference type="SMART" id="SM00603">
    <property type="entry name" value="LCCL"/>
    <property type="match status" value="2"/>
</dbReference>
<dbReference type="InterPro" id="IPR013320">
    <property type="entry name" value="ConA-like_dom_sf"/>
</dbReference>
<evidence type="ECO:0000259" key="6">
    <source>
        <dbReference type="PROSITE" id="PS50287"/>
    </source>
</evidence>
<feature type="domain" description="LCCL" evidence="7">
    <location>
        <begin position="270"/>
        <end position="356"/>
    </location>
</feature>
<comment type="caution">
    <text evidence="2">Lacks conserved residue(s) required for the propagation of feature annotation.</text>
</comment>
<name>A0A8C9M1C8_9PRIM</name>
<feature type="disulfide bond" evidence="2">
    <location>
        <begin position="605"/>
        <end position="615"/>
    </location>
</feature>